<comment type="caution">
    <text evidence="1">The sequence shown here is derived from an EMBL/GenBank/DDBJ whole genome shotgun (WGS) entry which is preliminary data.</text>
</comment>
<dbReference type="AlphaFoldDB" id="A0AAD9ZPN4"/>
<name>A0AAD9ZPN4_9ROSI</name>
<proteinExistence type="predicted"/>
<sequence length="186" mass="21567">MNEIGAIEPAAKSWLQNIDTEHWSRFAYDQIIRCDHVTNNMTEAFNNMLGSHRVASYLELLEFIIRMVMRKFQERKEECEAWNSVLPPRVNAKILKHGKESRLITIIAAVNEEYELLGPTGGYGMKLREYNCQYGESVMKDKISDFVHQSLSKSAYLQTYRGMIHPVPDQKKWQKVPVCLLIEGQT</sequence>
<organism evidence="1 2">
    <name type="scientific">Dipteronia sinensis</name>
    <dbReference type="NCBI Taxonomy" id="43782"/>
    <lineage>
        <taxon>Eukaryota</taxon>
        <taxon>Viridiplantae</taxon>
        <taxon>Streptophyta</taxon>
        <taxon>Embryophyta</taxon>
        <taxon>Tracheophyta</taxon>
        <taxon>Spermatophyta</taxon>
        <taxon>Magnoliopsida</taxon>
        <taxon>eudicotyledons</taxon>
        <taxon>Gunneridae</taxon>
        <taxon>Pentapetalae</taxon>
        <taxon>rosids</taxon>
        <taxon>malvids</taxon>
        <taxon>Sapindales</taxon>
        <taxon>Sapindaceae</taxon>
        <taxon>Hippocastanoideae</taxon>
        <taxon>Acereae</taxon>
        <taxon>Dipteronia</taxon>
    </lineage>
</organism>
<gene>
    <name evidence="1" type="ORF">Dsin_028064</name>
</gene>
<evidence type="ECO:0000313" key="1">
    <source>
        <dbReference type="EMBL" id="KAK3188503.1"/>
    </source>
</evidence>
<protein>
    <submittedName>
        <fullName evidence="1">Uncharacterized protein</fullName>
    </submittedName>
</protein>
<dbReference type="Proteomes" id="UP001281410">
    <property type="component" value="Unassembled WGS sequence"/>
</dbReference>
<keyword evidence="2" id="KW-1185">Reference proteome</keyword>
<reference evidence="1" key="1">
    <citation type="journal article" date="2023" name="Plant J.">
        <title>Genome sequences and population genomics provide insights into the demographic history, inbreeding, and mutation load of two 'living fossil' tree species of Dipteronia.</title>
        <authorList>
            <person name="Feng Y."/>
            <person name="Comes H.P."/>
            <person name="Chen J."/>
            <person name="Zhu S."/>
            <person name="Lu R."/>
            <person name="Zhang X."/>
            <person name="Li P."/>
            <person name="Qiu J."/>
            <person name="Olsen K.M."/>
            <person name="Qiu Y."/>
        </authorList>
    </citation>
    <scope>NUCLEOTIDE SEQUENCE</scope>
    <source>
        <strain evidence="1">NBL</strain>
    </source>
</reference>
<dbReference type="EMBL" id="JANJYJ010000009">
    <property type="protein sequence ID" value="KAK3188503.1"/>
    <property type="molecule type" value="Genomic_DNA"/>
</dbReference>
<evidence type="ECO:0000313" key="2">
    <source>
        <dbReference type="Proteomes" id="UP001281410"/>
    </source>
</evidence>
<accession>A0AAD9ZPN4</accession>